<evidence type="ECO:0000313" key="2">
    <source>
        <dbReference type="Proteomes" id="UP000276103"/>
    </source>
</evidence>
<keyword evidence="2" id="KW-1185">Reference proteome</keyword>
<comment type="caution">
    <text evidence="1">The sequence shown here is derived from an EMBL/GenBank/DDBJ whole genome shotgun (WGS) entry which is preliminary data.</text>
</comment>
<dbReference type="AlphaFoldDB" id="A0A433ULX2"/>
<accession>A0A433ULX2</accession>
<proteinExistence type="predicted"/>
<name>A0A433ULX2_ANAVA</name>
<sequence>MVFYKQLELFDLSIYTSEHSNATDGKQEQVKEVPQCVEYEQLELDLFPEPSYLIPIKFMEFAA</sequence>
<dbReference type="Proteomes" id="UP000276103">
    <property type="component" value="Unassembled WGS sequence"/>
</dbReference>
<evidence type="ECO:0000313" key="1">
    <source>
        <dbReference type="EMBL" id="RUS94866.1"/>
    </source>
</evidence>
<dbReference type="EMBL" id="RSCM01000012">
    <property type="protein sequence ID" value="RUS94866.1"/>
    <property type="molecule type" value="Genomic_DNA"/>
</dbReference>
<gene>
    <name evidence="1" type="ORF">DSM107003_35430</name>
</gene>
<protein>
    <submittedName>
        <fullName evidence="1">Uncharacterized protein</fullName>
    </submittedName>
</protein>
<organism evidence="1 2">
    <name type="scientific">Trichormus variabilis SAG 1403-4b</name>
    <dbReference type="NCBI Taxonomy" id="447716"/>
    <lineage>
        <taxon>Bacteria</taxon>
        <taxon>Bacillati</taxon>
        <taxon>Cyanobacteriota</taxon>
        <taxon>Cyanophyceae</taxon>
        <taxon>Nostocales</taxon>
        <taxon>Nostocaceae</taxon>
        <taxon>Trichormus</taxon>
    </lineage>
</organism>
<reference evidence="1 2" key="1">
    <citation type="journal article" date="2019" name="Genome Biol. Evol.">
        <title>Day and night: Metabolic profiles and evolutionary relationships of six axenic non-marine cyanobacteria.</title>
        <authorList>
            <person name="Will S.E."/>
            <person name="Henke P."/>
            <person name="Boedeker C."/>
            <person name="Huang S."/>
            <person name="Brinkmann H."/>
            <person name="Rohde M."/>
            <person name="Jarek M."/>
            <person name="Friedl T."/>
            <person name="Seufert S."/>
            <person name="Schumacher M."/>
            <person name="Overmann J."/>
            <person name="Neumann-Schaal M."/>
            <person name="Petersen J."/>
        </authorList>
    </citation>
    <scope>NUCLEOTIDE SEQUENCE [LARGE SCALE GENOMIC DNA]</scope>
    <source>
        <strain evidence="1 2">SAG 1403-4b</strain>
    </source>
</reference>